<dbReference type="InterPro" id="IPR001079">
    <property type="entry name" value="Galectin_CRD"/>
</dbReference>
<dbReference type="SUPFAM" id="SSF49299">
    <property type="entry name" value="PKD domain"/>
    <property type="match status" value="1"/>
</dbReference>
<gene>
    <name evidence="2" type="ORF">ACFFSY_30280</name>
</gene>
<evidence type="ECO:0000313" key="3">
    <source>
        <dbReference type="Proteomes" id="UP001589747"/>
    </source>
</evidence>
<dbReference type="InterPro" id="IPR035986">
    <property type="entry name" value="PKD_dom_sf"/>
</dbReference>
<evidence type="ECO:0000259" key="1">
    <source>
        <dbReference type="PROSITE" id="PS51304"/>
    </source>
</evidence>
<organism evidence="2 3">
    <name type="scientific">Paenibacillus aurantiacus</name>
    <dbReference type="NCBI Taxonomy" id="1936118"/>
    <lineage>
        <taxon>Bacteria</taxon>
        <taxon>Bacillati</taxon>
        <taxon>Bacillota</taxon>
        <taxon>Bacilli</taxon>
        <taxon>Bacillales</taxon>
        <taxon>Paenibacillaceae</taxon>
        <taxon>Paenibacillus</taxon>
    </lineage>
</organism>
<comment type="caution">
    <text evidence="2">The sequence shown here is derived from an EMBL/GenBank/DDBJ whole genome shotgun (WGS) entry which is preliminary data.</text>
</comment>
<proteinExistence type="predicted"/>
<dbReference type="PROSITE" id="PS51304">
    <property type="entry name" value="GALECTIN"/>
    <property type="match status" value="1"/>
</dbReference>
<sequence>MNKPYSAVPGTSSKYTYVGYKEQNETAPSGGSITEGKPSSFTYNGTYDTKYINFYYETGAAVDVQHFTTTGASLDPVPFKNHVDKLAEGQSYTATIPNASGYQYVGYRKTTTGTEPSTTGTYTSGPFGTFKYNAGDFQRMHLHLVYEVVSDAQISIRHMVRNGSTGTYKMEKEEIKPIASLPYTEQFNADPQYGSINGSSLSYIRYDDTVGTGNKINVSLSTTQKKAYVSFYYQAAQSFTGDFDVVPESIAYKDSFQLRPKEFQLNGCSYISHSFKIERSGTWIGPDVAGQTTDSSFSFGHYPWVIGVGNHSVYMKIKTSCGESSWIGPKSLHVSGPTKNGPPTFQVGFTRPNDTKTAIHEVIAGTTLDLVFLEDPTVPTPSDPDGDSLYFMGFNFSAGSDFIKSIPSKSIEYGNGQHGIKMDTLGWHNVCGQMRDEWGATATACTYINVVPPNPVPVIGCPATVIENHPIPDSAFDSSRSYSPLGIAINHSRDEWMNKKTSGYFNGTSSNITVTVGLYVYDANGLKSLEPAYCTITVKPDLPPIAKLGVPPVAIRGETAEILNRSTSPDGDPIVKALYKYKYDANNNGFADDAWKSHAGTLEKTTFTPSRVGKYLFYAKVTEAYGKFDDTEDEVVTTLTMDVVNQAPEVSFTVEGKNPNPDLDGYTELTPAEIMKQPLYVTNTNQPVYSAANLWEVQGKKLVGLEGRNFGTQDMKNYRISSTIFGGGGKTYNSYETLIMNDNGFGPNRLSPWRSVEGNTSTFSSPLLDPDSKQFIRFDGGDYSQEGKLYSNKKYVYFSTYLQSFDTSGSPYYSSKIYALDPKKLSPIKVTYGSWGTVSREYTNGSPFAFVLRMPNYRVMTMQDSNNRDIQVSMEPQYFSDWKLADGYIYAKRKWYGRYDRQSYYYEELVVYDAFTGKELRSSIDTPAYQQQLNKLRTDNGLTINNGYTTESFVKGIGTSMLVQGGRYYVKGGEIFQYWYKINTDLSVTFHSAQTAPAPKYDYAKNNIETERLYYRPASEPFFDAAGNWYQYEYYGQYSYNGLRGMPDLNVAKYSAAGKLMWRVYLQPSDTRPSGGLVGTTMQAGYTSVYMMTYEQMASLALDPINGELYAKYYYDYYSSPGNVIPNMMAELKVINTSTGAVKKTLNDGTSNDEFKKYYYNGGPNQRLGPQYYIDWTNGRTSYSESSTVTIEGNRTNRTNVCTSYDPDVRYGYHEVVDRNGTTIGQAGAPCNFTSQVYGEYVQDGVFASFSGIPCTGCDNPQDYVYLNISVGQPSTTPAIVKSFTNGQFFSPTSTVLKDFESRFTFNIRDIAYDDEWFGYSFRMSSPTQRYAVESDGRSLALAVYKSGVRTVLDSVSYPFQSQKDYVLKVRMSGEVIEVFLNNTPILTAKDATYAEGKFGYFSDKSYVTLGSIFYKTLDSVSPWSRAYAIWDEGAAKADIRYGDIVFSDPENDPAAGGQYDWSVRHTPRFIRNQGVSKLHGKTFANAQLAFDAVGDYAILLRAKDDPNPDYLYPSQVFGSYRKSSNTFEQMITVHRRPIADFDVAQGGEGYITWTDRSRDPDRYSSSSDYSLENTGMDYKVNRGIMEKRFYYLAPSGTYAAKKLVTPTETGTYEIGMAVKDEYGAWSEYHVEYLSITSLPAPDDPPVPGFTANPIETHRGAAIIISSTAYDKEDGGRERLPHAYYVSRSGAGETETLQSTSRTTWSKTFTSLGMFRIRQVVEDSTGQSAEATRLITIVNRLPSAEVTNPGSANPAVPIVVKELRPLFEWTYSDPDGDAQSQFHLRISRQDGTVIADTGIRSGGQRQFAPTVNLPEKTLLHVNTRVFDGYDWSGWSSPKYFTIVTNDPPSGDFDWTPSPVYEGDTVQLRHALTDPDGDRLSLTYRVTAPGGQTTTYPLETSVPYTTAGPAFKAVQPGNYTVTLSISDGQAPPVVVTKTIAVLPLGLTGSVQHTQEWDKRRRAYNLEKSGNENEPRGAHVFWAGEKFMLRAQTTETGTLTKAVRVDVTMNGSAVQLTADNPAKTAWSGELWESGFERLTDGPLTFVFRVQYSNGTVKTVSVTVTIAGNVNQTYGVHRKQ</sequence>
<evidence type="ECO:0000313" key="2">
    <source>
        <dbReference type="EMBL" id="MFB9330253.1"/>
    </source>
</evidence>
<dbReference type="RefSeq" id="WP_377501275.1">
    <property type="nucleotide sequence ID" value="NZ_JBHMDO010000047.1"/>
</dbReference>
<dbReference type="Gene3D" id="2.60.40.10">
    <property type="entry name" value="Immunoglobulins"/>
    <property type="match status" value="2"/>
</dbReference>
<dbReference type="Gene3D" id="2.60.120.560">
    <property type="entry name" value="Exo-inulinase, domain 1"/>
    <property type="match status" value="1"/>
</dbReference>
<feature type="domain" description="Galectin" evidence="1">
    <location>
        <begin position="1276"/>
        <end position="1424"/>
    </location>
</feature>
<dbReference type="InterPro" id="IPR013783">
    <property type="entry name" value="Ig-like_fold"/>
</dbReference>
<protein>
    <recommendedName>
        <fullName evidence="1">Galectin domain-containing protein</fullName>
    </recommendedName>
</protein>
<accession>A0ABV5L0N4</accession>
<dbReference type="Proteomes" id="UP001589747">
    <property type="component" value="Unassembled WGS sequence"/>
</dbReference>
<reference evidence="2 3" key="1">
    <citation type="submission" date="2024-09" db="EMBL/GenBank/DDBJ databases">
        <authorList>
            <person name="Sun Q."/>
            <person name="Mori K."/>
        </authorList>
    </citation>
    <scope>NUCLEOTIDE SEQUENCE [LARGE SCALE GENOMIC DNA]</scope>
    <source>
        <strain evidence="2 3">TISTR 2452</strain>
    </source>
</reference>
<keyword evidence="3" id="KW-1185">Reference proteome</keyword>
<name>A0ABV5L0N4_9BACL</name>
<dbReference type="EMBL" id="JBHMDO010000047">
    <property type="protein sequence ID" value="MFB9330253.1"/>
    <property type="molecule type" value="Genomic_DNA"/>
</dbReference>